<keyword evidence="1" id="KW-0812">Transmembrane</keyword>
<gene>
    <name evidence="2" type="ORF">F0161_04185</name>
</gene>
<feature type="transmembrane region" description="Helical" evidence="1">
    <location>
        <begin position="231"/>
        <end position="255"/>
    </location>
</feature>
<keyword evidence="3" id="KW-1185">Reference proteome</keyword>
<feature type="transmembrane region" description="Helical" evidence="1">
    <location>
        <begin position="77"/>
        <end position="94"/>
    </location>
</feature>
<keyword evidence="1" id="KW-1133">Transmembrane helix</keyword>
<protein>
    <submittedName>
        <fullName evidence="2">YfhO family protein</fullName>
    </submittedName>
</protein>
<name>A0A5P1X2N4_9LACO</name>
<organism evidence="2 3">
    <name type="scientific">Paucilactobacillus nenjiangensis</name>
    <dbReference type="NCBI Taxonomy" id="1296540"/>
    <lineage>
        <taxon>Bacteria</taxon>
        <taxon>Bacillati</taxon>
        <taxon>Bacillota</taxon>
        <taxon>Bacilli</taxon>
        <taxon>Lactobacillales</taxon>
        <taxon>Lactobacillaceae</taxon>
        <taxon>Paucilactobacillus</taxon>
    </lineage>
</organism>
<feature type="transmembrane region" description="Helical" evidence="1">
    <location>
        <begin position="106"/>
        <end position="124"/>
    </location>
</feature>
<feature type="transmembrane region" description="Helical" evidence="1">
    <location>
        <begin position="317"/>
        <end position="338"/>
    </location>
</feature>
<dbReference type="Proteomes" id="UP000325295">
    <property type="component" value="Chromosome"/>
</dbReference>
<dbReference type="KEGG" id="lnn:F0161_04185"/>
<sequence length="571" mass="65532">MRKLQRTLVKVPTVLWIVILYAVASFIVIFPLMKSKVFFYGDDIVFQLNRIDNLVGYIKNGSILPILSSFAFKDQGIITNMVYPYQSLYLFAIIKHMVGDSILSIYLGMWILTLLTLLSSHFSMQVLTKSLKTAIIFAFTYTFCMYRMMTMISRFDLGELLAMCALPVFIVGLTEVLFDKYCYWPLIPFGATFIFSSHILTSVLLGLFTLVFFIVYCFAKDIKFKNTRNKYLIISLLSTVVLNCYQISLVCWGLLQKLQLPSIPALIDTDLDFFDILKNSISNNIDRSSTSGIGIVLIIMILLVLFNLNKIEFKYRVLFLTSLAFVIVSTSFVPWSLIQHTPLKIVQYSFRFLMIASCGISMVGAIVVAKYLNSKMVVSYLFFIVMLNLSIVLSFIHYNSVNSVTSNAPVVVEGTRILTDSTNYNRIVHGEWYLDYLPRQSDVVSTEIKSKKVITSTDNYKVSYLPISNGIQYTIKNKSGNHEQFDLPFVLYKHLNYEVRVDNSVAKTERSKRSTLLVNIPNGTHKVKVHLKIPIFIIFMYSINFFSYFIVLGSIIWFIRRLIKNMTVHRS</sequence>
<dbReference type="RefSeq" id="WP_150203810.1">
    <property type="nucleotide sequence ID" value="NZ_CP043939.1"/>
</dbReference>
<reference evidence="2 3" key="1">
    <citation type="submission" date="2019-09" db="EMBL/GenBank/DDBJ databases">
        <title>Complete Genome Sequence of Lactobacillus nenjiangensis SH-Y15, isolated from sauerkraut.</title>
        <authorList>
            <person name="Yang H."/>
        </authorList>
    </citation>
    <scope>NUCLEOTIDE SEQUENCE [LARGE SCALE GENOMIC DNA]</scope>
    <source>
        <strain evidence="2 3">SH-Y15</strain>
    </source>
</reference>
<feature type="transmembrane region" description="Helical" evidence="1">
    <location>
        <begin position="130"/>
        <end position="148"/>
    </location>
</feature>
<proteinExistence type="predicted"/>
<feature type="transmembrane region" description="Helical" evidence="1">
    <location>
        <begin position="289"/>
        <end position="308"/>
    </location>
</feature>
<keyword evidence="1" id="KW-0472">Membrane</keyword>
<evidence type="ECO:0000313" key="2">
    <source>
        <dbReference type="EMBL" id="QER67144.1"/>
    </source>
</evidence>
<evidence type="ECO:0000256" key="1">
    <source>
        <dbReference type="SAM" id="Phobius"/>
    </source>
</evidence>
<dbReference type="AlphaFoldDB" id="A0A5P1X2N4"/>
<dbReference type="EMBL" id="CP043939">
    <property type="protein sequence ID" value="QER67144.1"/>
    <property type="molecule type" value="Genomic_DNA"/>
</dbReference>
<evidence type="ECO:0000313" key="3">
    <source>
        <dbReference type="Proteomes" id="UP000325295"/>
    </source>
</evidence>
<accession>A0A5P1X2N4</accession>
<feature type="transmembrane region" description="Helical" evidence="1">
    <location>
        <begin position="533"/>
        <end position="559"/>
    </location>
</feature>
<feature type="transmembrane region" description="Helical" evidence="1">
    <location>
        <begin position="350"/>
        <end position="372"/>
    </location>
</feature>
<feature type="transmembrane region" description="Helical" evidence="1">
    <location>
        <begin position="198"/>
        <end position="219"/>
    </location>
</feature>
<feature type="transmembrane region" description="Helical" evidence="1">
    <location>
        <begin position="12"/>
        <end position="33"/>
    </location>
</feature>
<dbReference type="OrthoDB" id="9784157at2"/>
<feature type="transmembrane region" description="Helical" evidence="1">
    <location>
        <begin position="379"/>
        <end position="398"/>
    </location>
</feature>
<feature type="transmembrane region" description="Helical" evidence="1">
    <location>
        <begin position="160"/>
        <end position="178"/>
    </location>
</feature>